<dbReference type="Proteomes" id="UP001292094">
    <property type="component" value="Unassembled WGS sequence"/>
</dbReference>
<gene>
    <name evidence="1" type="ORF">Pmani_034556</name>
</gene>
<evidence type="ECO:0000313" key="1">
    <source>
        <dbReference type="EMBL" id="KAK4292690.1"/>
    </source>
</evidence>
<evidence type="ECO:0000313" key="2">
    <source>
        <dbReference type="Proteomes" id="UP001292094"/>
    </source>
</evidence>
<organism evidence="1 2">
    <name type="scientific">Petrolisthes manimaculis</name>
    <dbReference type="NCBI Taxonomy" id="1843537"/>
    <lineage>
        <taxon>Eukaryota</taxon>
        <taxon>Metazoa</taxon>
        <taxon>Ecdysozoa</taxon>
        <taxon>Arthropoda</taxon>
        <taxon>Crustacea</taxon>
        <taxon>Multicrustacea</taxon>
        <taxon>Malacostraca</taxon>
        <taxon>Eumalacostraca</taxon>
        <taxon>Eucarida</taxon>
        <taxon>Decapoda</taxon>
        <taxon>Pleocyemata</taxon>
        <taxon>Anomura</taxon>
        <taxon>Galatheoidea</taxon>
        <taxon>Porcellanidae</taxon>
        <taxon>Petrolisthes</taxon>
    </lineage>
</organism>
<dbReference type="EMBL" id="JAWZYT010004759">
    <property type="protein sequence ID" value="KAK4292690.1"/>
    <property type="molecule type" value="Genomic_DNA"/>
</dbReference>
<name>A0AAE1NP40_9EUCA</name>
<keyword evidence="2" id="KW-1185">Reference proteome</keyword>
<protein>
    <submittedName>
        <fullName evidence="1">Uncharacterized protein</fullName>
    </submittedName>
</protein>
<comment type="caution">
    <text evidence="1">The sequence shown here is derived from an EMBL/GenBank/DDBJ whole genome shotgun (WGS) entry which is preliminary data.</text>
</comment>
<dbReference type="AlphaFoldDB" id="A0AAE1NP40"/>
<accession>A0AAE1NP40</accession>
<sequence length="161" mass="17904">MDAVVVMVVVPFTPLTTQPLPFPHSIHPSPTPYPFPLIHPSIPYHPLPHLAHPPTNPIPPITPSILPIIPSYSSTPPTKPIPPITPSYPSPLPTHPPHQPLLAPDPIIPIRPPRPIIDLWGNEHSATVEFFTTYTLPLYRRVFHNIYPPSVTFTLPLFVNT</sequence>
<reference evidence="1" key="1">
    <citation type="submission" date="2023-11" db="EMBL/GenBank/DDBJ databases">
        <title>Genome assemblies of two species of porcelain crab, Petrolisthes cinctipes and Petrolisthes manimaculis (Anomura: Porcellanidae).</title>
        <authorList>
            <person name="Angst P."/>
        </authorList>
    </citation>
    <scope>NUCLEOTIDE SEQUENCE</scope>
    <source>
        <strain evidence="1">PB745_02</strain>
        <tissue evidence="1">Gill</tissue>
    </source>
</reference>
<proteinExistence type="predicted"/>